<comment type="subcellular location">
    <subcellularLocation>
        <location evidence="1">Membrane</location>
        <topology evidence="1">Multi-pass membrane protein</topology>
    </subcellularLocation>
</comment>
<keyword evidence="8" id="KW-1185">Reference proteome</keyword>
<evidence type="ECO:0000256" key="1">
    <source>
        <dbReference type="ARBA" id="ARBA00004141"/>
    </source>
</evidence>
<dbReference type="FunFam" id="1.20.1260.100:FF:000001">
    <property type="entry name" value="translocator protein 2"/>
    <property type="match status" value="1"/>
</dbReference>
<sequence>MASHQAMHETKKAQAKRALRSLAIGIAIPMTLNLVVIIFISSGYNKYNRLVKPFWYAPPLWFIHLATLGSSLFMGLASWLVWADGGFKDEPNALSLYIAQFTLSIMWEPLVLIVNAYWLASVSCFVNFVTLYLCYLRFRKVNPFAKDLAKPCLLWVGYLTLVSYKLIFL</sequence>
<evidence type="ECO:0000313" key="7">
    <source>
        <dbReference type="EMBL" id="KAK7289944.1"/>
    </source>
</evidence>
<feature type="transmembrane region" description="Helical" evidence="6">
    <location>
        <begin position="116"/>
        <end position="136"/>
    </location>
</feature>
<gene>
    <name evidence="7" type="ORF">RIF29_04001</name>
</gene>
<name>A0AAN9J321_CROPI</name>
<dbReference type="InterPro" id="IPR038330">
    <property type="entry name" value="TspO/MBR-related_sf"/>
</dbReference>
<feature type="transmembrane region" description="Helical" evidence="6">
    <location>
        <begin position="94"/>
        <end position="110"/>
    </location>
</feature>
<reference evidence="7 8" key="1">
    <citation type="submission" date="2024-01" db="EMBL/GenBank/DDBJ databases">
        <title>The genomes of 5 underutilized Papilionoideae crops provide insights into root nodulation and disease resistanc.</title>
        <authorList>
            <person name="Yuan L."/>
        </authorList>
    </citation>
    <scope>NUCLEOTIDE SEQUENCE [LARGE SCALE GENOMIC DNA]</scope>
    <source>
        <strain evidence="7">ZHUSHIDOU_FW_LH</strain>
        <tissue evidence="7">Leaf</tissue>
    </source>
</reference>
<dbReference type="Gene3D" id="1.20.1260.100">
    <property type="entry name" value="TspO/MBR protein"/>
    <property type="match status" value="1"/>
</dbReference>
<evidence type="ECO:0000256" key="3">
    <source>
        <dbReference type="ARBA" id="ARBA00022692"/>
    </source>
</evidence>
<comment type="similarity">
    <text evidence="2">Belongs to the TspO/BZRP family.</text>
</comment>
<dbReference type="InterPro" id="IPR004307">
    <property type="entry name" value="TspO_MBR"/>
</dbReference>
<organism evidence="7 8">
    <name type="scientific">Crotalaria pallida</name>
    <name type="common">Smooth rattlebox</name>
    <name type="synonym">Crotalaria striata</name>
    <dbReference type="NCBI Taxonomy" id="3830"/>
    <lineage>
        <taxon>Eukaryota</taxon>
        <taxon>Viridiplantae</taxon>
        <taxon>Streptophyta</taxon>
        <taxon>Embryophyta</taxon>
        <taxon>Tracheophyta</taxon>
        <taxon>Spermatophyta</taxon>
        <taxon>Magnoliopsida</taxon>
        <taxon>eudicotyledons</taxon>
        <taxon>Gunneridae</taxon>
        <taxon>Pentapetalae</taxon>
        <taxon>rosids</taxon>
        <taxon>fabids</taxon>
        <taxon>Fabales</taxon>
        <taxon>Fabaceae</taxon>
        <taxon>Papilionoideae</taxon>
        <taxon>50 kb inversion clade</taxon>
        <taxon>genistoids sensu lato</taxon>
        <taxon>core genistoids</taxon>
        <taxon>Crotalarieae</taxon>
        <taxon>Crotalaria</taxon>
    </lineage>
</organism>
<evidence type="ECO:0000256" key="6">
    <source>
        <dbReference type="SAM" id="Phobius"/>
    </source>
</evidence>
<dbReference type="PIRSF" id="PIRSF005859">
    <property type="entry name" value="PBR"/>
    <property type="match status" value="1"/>
</dbReference>
<dbReference type="PANTHER" id="PTHR10057:SF6">
    <property type="entry name" value="TRANSLOCATOR PROTEIN HOMOLOG"/>
    <property type="match status" value="1"/>
</dbReference>
<dbReference type="Pfam" id="PF03073">
    <property type="entry name" value="TspO_MBR"/>
    <property type="match status" value="1"/>
</dbReference>
<dbReference type="CDD" id="cd15904">
    <property type="entry name" value="TSPO_MBR"/>
    <property type="match status" value="1"/>
</dbReference>
<feature type="transmembrane region" description="Helical" evidence="6">
    <location>
        <begin position="148"/>
        <end position="167"/>
    </location>
</feature>
<evidence type="ECO:0000313" key="8">
    <source>
        <dbReference type="Proteomes" id="UP001372338"/>
    </source>
</evidence>
<feature type="transmembrane region" description="Helical" evidence="6">
    <location>
        <begin position="21"/>
        <end position="41"/>
    </location>
</feature>
<dbReference type="GO" id="GO:0016020">
    <property type="term" value="C:membrane"/>
    <property type="evidence" value="ECO:0007669"/>
    <property type="project" value="UniProtKB-SubCell"/>
</dbReference>
<evidence type="ECO:0000256" key="4">
    <source>
        <dbReference type="ARBA" id="ARBA00022989"/>
    </source>
</evidence>
<evidence type="ECO:0000256" key="2">
    <source>
        <dbReference type="ARBA" id="ARBA00007524"/>
    </source>
</evidence>
<keyword evidence="5 6" id="KW-0472">Membrane</keyword>
<keyword evidence="4 6" id="KW-1133">Transmembrane helix</keyword>
<dbReference type="Proteomes" id="UP001372338">
    <property type="component" value="Unassembled WGS sequence"/>
</dbReference>
<feature type="transmembrane region" description="Helical" evidence="6">
    <location>
        <begin position="61"/>
        <end position="82"/>
    </location>
</feature>
<dbReference type="PANTHER" id="PTHR10057">
    <property type="entry name" value="PERIPHERAL-TYPE BENZODIAZEPINE RECEPTOR"/>
    <property type="match status" value="1"/>
</dbReference>
<comment type="caution">
    <text evidence="7">The sequence shown here is derived from an EMBL/GenBank/DDBJ whole genome shotgun (WGS) entry which is preliminary data.</text>
</comment>
<accession>A0AAN9J321</accession>
<keyword evidence="3 6" id="KW-0812">Transmembrane</keyword>
<dbReference type="AlphaFoldDB" id="A0AAN9J321"/>
<proteinExistence type="inferred from homology"/>
<protein>
    <submittedName>
        <fullName evidence="7">Uncharacterized protein</fullName>
    </submittedName>
</protein>
<dbReference type="EMBL" id="JAYWIO010000001">
    <property type="protein sequence ID" value="KAK7289944.1"/>
    <property type="molecule type" value="Genomic_DNA"/>
</dbReference>
<evidence type="ECO:0000256" key="5">
    <source>
        <dbReference type="ARBA" id="ARBA00023136"/>
    </source>
</evidence>